<reference evidence="4" key="3">
    <citation type="submission" date="2019-12" db="EMBL/GenBank/DDBJ databases">
        <authorList>
            <person name="Nguyen S.-T."/>
        </authorList>
    </citation>
    <scope>NUCLEOTIDE SEQUENCE</scope>
    <source>
        <strain evidence="4">DMS06669</strain>
    </source>
</reference>
<dbReference type="EMBL" id="LN997846">
    <property type="protein sequence ID" value="CUW33965.1"/>
    <property type="molecule type" value="Genomic_DNA"/>
</dbReference>
<evidence type="ECO:0000259" key="2">
    <source>
        <dbReference type="Pfam" id="PF08906"/>
    </source>
</evidence>
<dbReference type="Pfam" id="PF08887">
    <property type="entry name" value="GAD-like"/>
    <property type="match status" value="1"/>
</dbReference>
<feature type="domain" description="GAD-related" evidence="1">
    <location>
        <begin position="6"/>
        <end position="108"/>
    </location>
</feature>
<proteinExistence type="predicted"/>
<evidence type="ECO:0000313" key="4">
    <source>
        <dbReference type="EMBL" id="MYM76821.1"/>
    </source>
</evidence>
<reference evidence="4 6" key="2">
    <citation type="journal article" date="2017" name="Ann. Clin. Microbiol. Antimicrob.">
        <title>New eight genes identified at the clinical multidrug-resistant Acinetobacter baumannii DMS06669 strain in a Vietnam hospital.</title>
        <authorList>
            <person name="Si-Tuan N."/>
            <person name="Ngoc H.M."/>
            <person name="Hang P.T.T."/>
            <person name="Nguyen C."/>
            <person name="Van P.H."/>
            <person name="Huong N.T."/>
        </authorList>
    </citation>
    <scope>NUCLEOTIDE SEQUENCE [LARGE SCALE GENOMIC DNA]</scope>
    <source>
        <strain evidence="4 6">DMS06669</strain>
    </source>
</reference>
<dbReference type="AlphaFoldDB" id="A0A505LZK5"/>
<evidence type="ECO:0000313" key="3">
    <source>
        <dbReference type="EMBL" id="CUW33965.1"/>
    </source>
</evidence>
<evidence type="ECO:0000259" key="1">
    <source>
        <dbReference type="Pfam" id="PF08887"/>
    </source>
</evidence>
<reference evidence="3 5" key="1">
    <citation type="submission" date="2015-12" db="EMBL/GenBank/DDBJ databases">
        <authorList>
            <person name="Wibberg D."/>
        </authorList>
    </citation>
    <scope>NUCLEOTIDE SEQUENCE [LARGE SCALE GENOMIC DNA]</scope>
    <source>
        <strain evidence="3">R2091</strain>
    </source>
</reference>
<dbReference type="NCBIfam" id="NF041834">
    <property type="entry name" value="immunity_TaeI"/>
    <property type="match status" value="1"/>
</dbReference>
<gene>
    <name evidence="3" type="ORF">ABR2091_0543</name>
    <name evidence="4" type="ORF">GSE42_02570</name>
</gene>
<evidence type="ECO:0000313" key="5">
    <source>
        <dbReference type="Proteomes" id="UP000066661"/>
    </source>
</evidence>
<protein>
    <submittedName>
        <fullName evidence="4">DUF1851 domain-containing protein</fullName>
    </submittedName>
</protein>
<dbReference type="Proteomes" id="UP000066661">
    <property type="component" value="Chromosome I"/>
</dbReference>
<dbReference type="Pfam" id="PF08906">
    <property type="entry name" value="T6SS_Tdi1_C"/>
    <property type="match status" value="1"/>
</dbReference>
<organism evidence="4 6">
    <name type="scientific">Acinetobacter baumannii</name>
    <dbReference type="NCBI Taxonomy" id="470"/>
    <lineage>
        <taxon>Bacteria</taxon>
        <taxon>Pseudomonadati</taxon>
        <taxon>Pseudomonadota</taxon>
        <taxon>Gammaproteobacteria</taxon>
        <taxon>Moraxellales</taxon>
        <taxon>Moraxellaceae</taxon>
        <taxon>Acinetobacter</taxon>
        <taxon>Acinetobacter calcoaceticus/baumannii complex</taxon>
    </lineage>
</organism>
<dbReference type="RefSeq" id="WP_000564189.1">
    <property type="nucleotide sequence ID" value="NZ_BHGG01000010.1"/>
</dbReference>
<sequence>MIDADFEYFLEKFGQPQQAVRVTDNILNKYKGKLPDQLLEYWKEVGFCTFKEGLFWITNPDDYAEDIYHWLENTDILDEDVWHVIARSAFGELYLWGEKNWQKYDLNIINGEVFQNSVGFNDEKHKNDEIIRNFFAFSDLDEFDRKDENLKPLFDRAVKKYGPLSSNEVFGFEPALALGGKSVLQNLKKLDIHVHMAILKEFTNVYKTDLEGLGKILYGENASFSKAIEQVSQIEKTHSQVISIQSGQPCTKSGYWFTPAKENSRQYFKECEIFPNFVTDWGEVYWQFDGDE</sequence>
<dbReference type="EMBL" id="WWCH01000001">
    <property type="protein sequence ID" value="MYM76821.1"/>
    <property type="molecule type" value="Genomic_DNA"/>
</dbReference>
<feature type="domain" description="T6SS immunity protein Tdi1 C-terminal" evidence="2">
    <location>
        <begin position="131"/>
        <end position="202"/>
    </location>
</feature>
<dbReference type="Proteomes" id="UP000480763">
    <property type="component" value="Unassembled WGS sequence"/>
</dbReference>
<name>A0A505LZK5_ACIBA</name>
<dbReference type="InterPro" id="IPR015002">
    <property type="entry name" value="T6SS_Tdi1_C"/>
</dbReference>
<evidence type="ECO:0000313" key="6">
    <source>
        <dbReference type="Proteomes" id="UP000480763"/>
    </source>
</evidence>
<dbReference type="InterPro" id="IPR014983">
    <property type="entry name" value="GAD-rel"/>
</dbReference>
<accession>A0A505LZK5</accession>